<dbReference type="InterPro" id="IPR034193">
    <property type="entry name" value="PCSK9_ProteinaseK-like"/>
</dbReference>
<dbReference type="AlphaFoldDB" id="A0A1S3IDP8"/>
<dbReference type="CDD" id="cd04077">
    <property type="entry name" value="Peptidases_S8_PCSK9_ProteinaseK_like"/>
    <property type="match status" value="1"/>
</dbReference>
<evidence type="ECO:0000256" key="1">
    <source>
        <dbReference type="ARBA" id="ARBA00011073"/>
    </source>
</evidence>
<dbReference type="RefSeq" id="XP_013396385.1">
    <property type="nucleotide sequence ID" value="XM_013540931.1"/>
</dbReference>
<evidence type="ECO:0000313" key="8">
    <source>
        <dbReference type="Proteomes" id="UP000085678"/>
    </source>
</evidence>
<reference evidence="9" key="1">
    <citation type="submission" date="2025-08" db="UniProtKB">
        <authorList>
            <consortium name="RefSeq"/>
        </authorList>
    </citation>
    <scope>IDENTIFICATION</scope>
    <source>
        <tissue evidence="9">Gonads</tissue>
    </source>
</reference>
<dbReference type="Gene3D" id="3.40.50.200">
    <property type="entry name" value="Peptidase S8/S53 domain"/>
    <property type="match status" value="1"/>
</dbReference>
<dbReference type="InterPro" id="IPR050131">
    <property type="entry name" value="Peptidase_S8_subtilisin-like"/>
</dbReference>
<protein>
    <submittedName>
        <fullName evidence="9">Uncharacterized protein LOC106163375</fullName>
    </submittedName>
</protein>
<dbReference type="InterPro" id="IPR023828">
    <property type="entry name" value="Peptidase_S8_Ser-AS"/>
</dbReference>
<dbReference type="PROSITE" id="PS51892">
    <property type="entry name" value="SUBTILASE"/>
    <property type="match status" value="1"/>
</dbReference>
<dbReference type="SUPFAM" id="SSF52743">
    <property type="entry name" value="Subtilisin-like"/>
    <property type="match status" value="1"/>
</dbReference>
<evidence type="ECO:0000256" key="3">
    <source>
        <dbReference type="ARBA" id="ARBA00022801"/>
    </source>
</evidence>
<dbReference type="InParanoid" id="A0A1S3IDP8"/>
<dbReference type="OrthoDB" id="206201at2759"/>
<evidence type="ECO:0000256" key="5">
    <source>
        <dbReference type="PROSITE-ProRule" id="PRU01240"/>
    </source>
</evidence>
<comment type="caution">
    <text evidence="5">Lacks conserved residue(s) required for the propagation of feature annotation.</text>
</comment>
<keyword evidence="6" id="KW-0732">Signal</keyword>
<keyword evidence="3" id="KW-0378">Hydrolase</keyword>
<accession>A0A1S3IDP8</accession>
<sequence length="347" mass="37509">MKLSLFLASMLLALLALEQVGANDANDSNETDKMPPGLKLKKEKIPKNRRLKNMKKENPAEMKKMMREKGLIDISEEDGLVPLITAKDGSNVPNQYIARLLPGGKYGKSWYASRFTNSRDYDGHGTHVASTLGGATYGVAKEVNIIPVKVCADKRSCYYSDMVEGLYWIKSRVQRYKRLSVINISISGPYVSYVNDAVYAALYAGIPVVVSAGNDDMDNACYKTPASVQGALTVGATQMNDYVASFSNIGPCVDIYAPGTKITAADYANNYGGIESDGTSMASPLVAGAVAGLLQVFCDAGYYSVPSTSLVDDINYNIIEFAEKGTVRGLPSTNNNNVMLQTMCLNT</sequence>
<feature type="signal peptide" evidence="6">
    <location>
        <begin position="1"/>
        <end position="22"/>
    </location>
</feature>
<dbReference type="Pfam" id="PF00082">
    <property type="entry name" value="Peptidase_S8"/>
    <property type="match status" value="1"/>
</dbReference>
<gene>
    <name evidence="9" type="primary">LOC106163375</name>
</gene>
<dbReference type="InterPro" id="IPR036852">
    <property type="entry name" value="Peptidase_S8/S53_dom_sf"/>
</dbReference>
<evidence type="ECO:0000259" key="7">
    <source>
        <dbReference type="Pfam" id="PF00082"/>
    </source>
</evidence>
<dbReference type="InterPro" id="IPR022398">
    <property type="entry name" value="Peptidase_S8_His-AS"/>
</dbReference>
<feature type="domain" description="Peptidase S8/S53" evidence="7">
    <location>
        <begin position="116"/>
        <end position="297"/>
    </location>
</feature>
<dbReference type="PANTHER" id="PTHR43806">
    <property type="entry name" value="PEPTIDASE S8"/>
    <property type="match status" value="1"/>
</dbReference>
<dbReference type="GO" id="GO:0005615">
    <property type="term" value="C:extracellular space"/>
    <property type="evidence" value="ECO:0007669"/>
    <property type="project" value="TreeGrafter"/>
</dbReference>
<organism evidence="8 9">
    <name type="scientific">Lingula anatina</name>
    <name type="common">Brachiopod</name>
    <name type="synonym">Lingula unguis</name>
    <dbReference type="NCBI Taxonomy" id="7574"/>
    <lineage>
        <taxon>Eukaryota</taxon>
        <taxon>Metazoa</taxon>
        <taxon>Spiralia</taxon>
        <taxon>Lophotrochozoa</taxon>
        <taxon>Brachiopoda</taxon>
        <taxon>Linguliformea</taxon>
        <taxon>Lingulata</taxon>
        <taxon>Lingulida</taxon>
        <taxon>Linguloidea</taxon>
        <taxon>Lingulidae</taxon>
        <taxon>Lingula</taxon>
    </lineage>
</organism>
<keyword evidence="8" id="KW-1185">Reference proteome</keyword>
<dbReference type="PROSITE" id="PS00137">
    <property type="entry name" value="SUBTILASE_HIS"/>
    <property type="match status" value="1"/>
</dbReference>
<dbReference type="GO" id="GO:0006508">
    <property type="term" value="P:proteolysis"/>
    <property type="evidence" value="ECO:0007669"/>
    <property type="project" value="UniProtKB-KW"/>
</dbReference>
<dbReference type="GeneID" id="106163375"/>
<dbReference type="GO" id="GO:0004252">
    <property type="term" value="F:serine-type endopeptidase activity"/>
    <property type="evidence" value="ECO:0007669"/>
    <property type="project" value="InterPro"/>
</dbReference>
<evidence type="ECO:0000313" key="9">
    <source>
        <dbReference type="RefSeq" id="XP_013396385.1"/>
    </source>
</evidence>
<dbReference type="PANTHER" id="PTHR43806:SF11">
    <property type="entry name" value="CEREVISIN-RELATED"/>
    <property type="match status" value="1"/>
</dbReference>
<dbReference type="PROSITE" id="PS00138">
    <property type="entry name" value="SUBTILASE_SER"/>
    <property type="match status" value="1"/>
</dbReference>
<evidence type="ECO:0000256" key="4">
    <source>
        <dbReference type="ARBA" id="ARBA00022825"/>
    </source>
</evidence>
<comment type="similarity">
    <text evidence="1 5">Belongs to the peptidase S8 family.</text>
</comment>
<evidence type="ECO:0000256" key="6">
    <source>
        <dbReference type="SAM" id="SignalP"/>
    </source>
</evidence>
<evidence type="ECO:0000256" key="2">
    <source>
        <dbReference type="ARBA" id="ARBA00022670"/>
    </source>
</evidence>
<keyword evidence="4" id="KW-0720">Serine protease</keyword>
<feature type="chain" id="PRO_5010342596" evidence="6">
    <location>
        <begin position="23"/>
        <end position="347"/>
    </location>
</feature>
<keyword evidence="2" id="KW-0645">Protease</keyword>
<dbReference type="PRINTS" id="PR00723">
    <property type="entry name" value="SUBTILISIN"/>
</dbReference>
<proteinExistence type="inferred from homology"/>
<dbReference type="InterPro" id="IPR015500">
    <property type="entry name" value="Peptidase_S8_subtilisin-rel"/>
</dbReference>
<dbReference type="InterPro" id="IPR000209">
    <property type="entry name" value="Peptidase_S8/S53_dom"/>
</dbReference>
<dbReference type="KEGG" id="lak:106163375"/>
<dbReference type="Proteomes" id="UP000085678">
    <property type="component" value="Unplaced"/>
</dbReference>
<name>A0A1S3IDP8_LINAN</name>